<name>A0AAD8VTN9_LOLMU</name>
<feature type="compositionally biased region" description="Basic and acidic residues" evidence="2">
    <location>
        <begin position="113"/>
        <end position="147"/>
    </location>
</feature>
<feature type="domain" description="Transposase Tnp1/En/Spm-like" evidence="3">
    <location>
        <begin position="1257"/>
        <end position="1322"/>
    </location>
</feature>
<dbReference type="GO" id="GO:0005829">
    <property type="term" value="C:cytosol"/>
    <property type="evidence" value="ECO:0007669"/>
    <property type="project" value="TreeGrafter"/>
</dbReference>
<feature type="compositionally biased region" description="Basic and acidic residues" evidence="2">
    <location>
        <begin position="7"/>
        <end position="25"/>
    </location>
</feature>
<gene>
    <name evidence="4" type="ORF">QYE76_022307</name>
</gene>
<proteinExistence type="predicted"/>
<feature type="region of interest" description="Disordered" evidence="2">
    <location>
        <begin position="82"/>
        <end position="230"/>
    </location>
</feature>
<dbReference type="Pfam" id="PF03004">
    <property type="entry name" value="Transposase_24"/>
    <property type="match status" value="1"/>
</dbReference>
<dbReference type="GO" id="GO:0009631">
    <property type="term" value="P:cold acclimation"/>
    <property type="evidence" value="ECO:0007669"/>
    <property type="project" value="TreeGrafter"/>
</dbReference>
<dbReference type="InterPro" id="IPR004252">
    <property type="entry name" value="Probable_transposase_24"/>
</dbReference>
<organism evidence="4 5">
    <name type="scientific">Lolium multiflorum</name>
    <name type="common">Italian ryegrass</name>
    <name type="synonym">Lolium perenne subsp. multiflorum</name>
    <dbReference type="NCBI Taxonomy" id="4521"/>
    <lineage>
        <taxon>Eukaryota</taxon>
        <taxon>Viridiplantae</taxon>
        <taxon>Streptophyta</taxon>
        <taxon>Embryophyta</taxon>
        <taxon>Tracheophyta</taxon>
        <taxon>Spermatophyta</taxon>
        <taxon>Magnoliopsida</taxon>
        <taxon>Liliopsida</taxon>
        <taxon>Poales</taxon>
        <taxon>Poaceae</taxon>
        <taxon>BOP clade</taxon>
        <taxon>Pooideae</taxon>
        <taxon>Poodae</taxon>
        <taxon>Poeae</taxon>
        <taxon>Poeae Chloroplast Group 2 (Poeae type)</taxon>
        <taxon>Loliodinae</taxon>
        <taxon>Loliinae</taxon>
        <taxon>Lolium</taxon>
    </lineage>
</organism>
<evidence type="ECO:0000256" key="2">
    <source>
        <dbReference type="SAM" id="MobiDB-lite"/>
    </source>
</evidence>
<comment type="caution">
    <text evidence="4">The sequence shown here is derived from an EMBL/GenBank/DDBJ whole genome shotgun (WGS) entry which is preliminary data.</text>
</comment>
<dbReference type="PANTHER" id="PTHR47877">
    <property type="entry name" value="LATE EMBRYOGENESIS ABUNDANT DOMAIN-CONTAINING PROTEIN / LEA DOMAIN-CONTAINING PROTEIN"/>
    <property type="match status" value="1"/>
</dbReference>
<accession>A0AAD8VTN9</accession>
<evidence type="ECO:0000256" key="1">
    <source>
        <dbReference type="SAM" id="Coils"/>
    </source>
</evidence>
<feature type="compositionally biased region" description="Polar residues" evidence="2">
    <location>
        <begin position="181"/>
        <end position="190"/>
    </location>
</feature>
<protein>
    <recommendedName>
        <fullName evidence="3">Transposase Tnp1/En/Spm-like domain-containing protein</fullName>
    </recommendedName>
</protein>
<evidence type="ECO:0000259" key="3">
    <source>
        <dbReference type="Pfam" id="PF03017"/>
    </source>
</evidence>
<sequence length="1420" mass="154517">MASQQQNRKDTASKQDEGHDLDLKEIGKYRAEAQQNSADAIRAAQERYNEANRKLQAGGGAAHGAKGGTVTVTQAPGVTAVVSCQESKNHPSKQETSPAAAHGQGATTASSRGTEKQHATKQKEGRRHETSGHDEAGRHRGEERKSSAEATHGHAQAGSHGMGTGSHGMGKERGSTGMKDTATQTLGSASDQAAAKGEQAKDAAARGAGLTAEKTKEATGSAAEYAKQTAAKTKEVTLAAGGTAAEYAKQAAVKAKDVTASTGGTAAEYAKTAAEKAREAALAAGKTTAGYTQQAAVKGKDVTLSTGQTAAGYAKTAAEKAKDAALAAGKTTAGYTQQAAVKAKDVTLSTGAQVAQKAKEVTADTAQKVAEYAKETAEHGKAAAARTEEKAKEAAARVADKAEEPGFDTSAQAKGSYVKDATGSMAQKASDRAAYVKDSVKDAAGGTAEKTRDMTAQTKGRAEDTTGDMGDRTGGVTAQVKDSAGAMAQKVTDTAAYIKDSVTGAAGRTVEKSRDVGSQAGEAKNRAVETGKNATTGGGGTPEMAKAKAEGTEEDTTIVGDVLEAVGATVYGIAKHTKGIVAGEEELIPVKGGDQAAKMEGRAKKPPALSSRLLAAAAAHTRSRLHAPPTRSPPRAADLLAAALAHCAQPPSPTRRCRRCSCPPPQLPAAATSSSALSRLRWEFHGEATLPPNVDHIDVGEEEPVEEEWDDDFEEYDEMAGMIRDMRHAEGDFSDRCDDEGLSDNGDESEALRLLAEYNSEELYPGSTGFSKLRFMETIPQSSRVLRSHSAMHDGEDSEEMADDQVEEDEDDGQEGEEKKKGGRKRTRMHHVYDRLNQPPQRVHYNAKGQPDGKNASEFSNFIATLVKSHIPIAHDDWRQVAVSWKLEFMKTLRKFYVVDDELKDWVWGTAHKKWRDFKSDLKEKHFKEEKTEEELLACRDDRVTIEDWQWLVTRWRSEEFKHKENGYAPRRDELFLRTHSKRKDGTPIDKDTAKIISDIEEAIETNPELLEKTIEQGDVLAHVLGKEKNGYVRCVGMGPSPGRLGIPGGQKLKSTKLQMAEEETKEAWRANDVLKEHVEEIREETKSKIDGLMEEIDLLKWMMAQTIAANNKTKSIEREPEDPEGSVGESYAIEDHYELDDEEERVQQEMRKAKEYFEKKQEEVQLLQKKKKKEAELLQKKKEAELLQKKKKEAEVLQMKGVALNQNKEDALARRMKDAEGHQKNQETLQKKDAETRKKPQKEAAVTQRNHQQGKEVILYNVFRDHTTPVAKATILSTDRKKMVGGRELGVECCEVVINYIIKRDALLPRPIGNITTMGQAQGRSIAWLYKHMEEHKKSMDKPTSAPVQEQYGSRRSWNWPPRCAAYASVCSSDAAERCSCLAACSLVINSLSGFAHFSSIGSRIVAFHHCFQLLYQPC</sequence>
<feature type="region of interest" description="Disordered" evidence="2">
    <location>
        <begin position="380"/>
        <end position="478"/>
    </location>
</feature>
<evidence type="ECO:0000313" key="5">
    <source>
        <dbReference type="Proteomes" id="UP001231189"/>
    </source>
</evidence>
<dbReference type="Pfam" id="PF03017">
    <property type="entry name" value="Transposase_23"/>
    <property type="match status" value="1"/>
</dbReference>
<dbReference type="Proteomes" id="UP001231189">
    <property type="component" value="Unassembled WGS sequence"/>
</dbReference>
<keyword evidence="1" id="KW-0175">Coiled coil</keyword>
<keyword evidence="5" id="KW-1185">Reference proteome</keyword>
<dbReference type="Gene3D" id="1.20.120.20">
    <property type="entry name" value="Apolipoprotein"/>
    <property type="match status" value="1"/>
</dbReference>
<feature type="region of interest" description="Disordered" evidence="2">
    <location>
        <begin position="1212"/>
        <end position="1252"/>
    </location>
</feature>
<feature type="region of interest" description="Disordered" evidence="2">
    <location>
        <begin position="785"/>
        <end position="828"/>
    </location>
</feature>
<feature type="region of interest" description="Disordered" evidence="2">
    <location>
        <begin position="1"/>
        <end position="25"/>
    </location>
</feature>
<feature type="compositionally biased region" description="Acidic residues" evidence="2">
    <location>
        <begin position="796"/>
        <end position="815"/>
    </location>
</feature>
<feature type="compositionally biased region" description="Basic and acidic residues" evidence="2">
    <location>
        <begin position="380"/>
        <end position="404"/>
    </location>
</feature>
<reference evidence="4" key="1">
    <citation type="submission" date="2023-07" db="EMBL/GenBank/DDBJ databases">
        <title>A chromosome-level genome assembly of Lolium multiflorum.</title>
        <authorList>
            <person name="Chen Y."/>
            <person name="Copetti D."/>
            <person name="Kolliker R."/>
            <person name="Studer B."/>
        </authorList>
    </citation>
    <scope>NUCLEOTIDE SEQUENCE</scope>
    <source>
        <strain evidence="4">02402/16</strain>
        <tissue evidence="4">Leaf</tissue>
    </source>
</reference>
<feature type="coiled-coil region" evidence="1">
    <location>
        <begin position="1140"/>
        <end position="1201"/>
    </location>
</feature>
<evidence type="ECO:0000313" key="4">
    <source>
        <dbReference type="EMBL" id="KAK1616790.1"/>
    </source>
</evidence>
<dbReference type="PANTHER" id="PTHR47877:SF3">
    <property type="entry name" value="LATE EMBRYOGENESIS ABUNDANT DOMAIN-CONTAINING PROTEIN _ LEA DOMAIN-CONTAINING PROTEIN"/>
    <property type="match status" value="1"/>
</dbReference>
<dbReference type="EMBL" id="JAUUTY010000006">
    <property type="protein sequence ID" value="KAK1616790.1"/>
    <property type="molecule type" value="Genomic_DNA"/>
</dbReference>
<feature type="region of interest" description="Disordered" evidence="2">
    <location>
        <begin position="504"/>
        <end position="552"/>
    </location>
</feature>
<feature type="compositionally biased region" description="Basic and acidic residues" evidence="2">
    <location>
        <begin position="1212"/>
        <end position="1243"/>
    </location>
</feature>
<dbReference type="InterPro" id="IPR004264">
    <property type="entry name" value="Transposase_23"/>
</dbReference>
<feature type="compositionally biased region" description="Basic and acidic residues" evidence="2">
    <location>
        <begin position="429"/>
        <end position="441"/>
    </location>
</feature>